<dbReference type="Pfam" id="PF00753">
    <property type="entry name" value="Lactamase_B"/>
    <property type="match status" value="1"/>
</dbReference>
<dbReference type="AlphaFoldDB" id="A0A517T930"/>
<evidence type="ECO:0000313" key="3">
    <source>
        <dbReference type="Proteomes" id="UP000319976"/>
    </source>
</evidence>
<dbReference type="EC" id="3.1.2.6" evidence="2"/>
<dbReference type="InterPro" id="IPR036866">
    <property type="entry name" value="RibonucZ/Hydroxyglut_hydro"/>
</dbReference>
<dbReference type="GO" id="GO:0004416">
    <property type="term" value="F:hydroxyacylglutathione hydrolase activity"/>
    <property type="evidence" value="ECO:0007669"/>
    <property type="project" value="UniProtKB-EC"/>
</dbReference>
<gene>
    <name evidence="2" type="primary">gloB_2</name>
    <name evidence="2" type="ORF">V22_21340</name>
</gene>
<dbReference type="EMBL" id="CP036316">
    <property type="protein sequence ID" value="QDT64891.1"/>
    <property type="molecule type" value="Genomic_DNA"/>
</dbReference>
<dbReference type="OrthoDB" id="9761531at2"/>
<keyword evidence="2" id="KW-0378">Hydrolase</keyword>
<organism evidence="2 3">
    <name type="scientific">Calycomorphotria hydatis</name>
    <dbReference type="NCBI Taxonomy" id="2528027"/>
    <lineage>
        <taxon>Bacteria</taxon>
        <taxon>Pseudomonadati</taxon>
        <taxon>Planctomycetota</taxon>
        <taxon>Planctomycetia</taxon>
        <taxon>Planctomycetales</taxon>
        <taxon>Planctomycetaceae</taxon>
        <taxon>Calycomorphotria</taxon>
    </lineage>
</organism>
<dbReference type="SMART" id="SM00849">
    <property type="entry name" value="Lactamase_B"/>
    <property type="match status" value="2"/>
</dbReference>
<dbReference type="PANTHER" id="PTHR23131">
    <property type="entry name" value="ENDORIBONUCLEASE LACTB2"/>
    <property type="match status" value="1"/>
</dbReference>
<protein>
    <submittedName>
        <fullName evidence="2">Hydroxyacylglutathione hydrolase</fullName>
        <ecNumber evidence="2">3.1.2.6</ecNumber>
    </submittedName>
</protein>
<evidence type="ECO:0000259" key="1">
    <source>
        <dbReference type="SMART" id="SM00849"/>
    </source>
</evidence>
<dbReference type="InterPro" id="IPR001279">
    <property type="entry name" value="Metallo-B-lactamas"/>
</dbReference>
<keyword evidence="3" id="KW-1185">Reference proteome</keyword>
<feature type="domain" description="Metallo-beta-lactamase" evidence="1">
    <location>
        <begin position="71"/>
        <end position="264"/>
    </location>
</feature>
<reference evidence="2 3" key="1">
    <citation type="submission" date="2019-02" db="EMBL/GenBank/DDBJ databases">
        <title>Deep-cultivation of Planctomycetes and their phenomic and genomic characterization uncovers novel biology.</title>
        <authorList>
            <person name="Wiegand S."/>
            <person name="Jogler M."/>
            <person name="Boedeker C."/>
            <person name="Pinto D."/>
            <person name="Vollmers J."/>
            <person name="Rivas-Marin E."/>
            <person name="Kohn T."/>
            <person name="Peeters S.H."/>
            <person name="Heuer A."/>
            <person name="Rast P."/>
            <person name="Oberbeckmann S."/>
            <person name="Bunk B."/>
            <person name="Jeske O."/>
            <person name="Meyerdierks A."/>
            <person name="Storesund J.E."/>
            <person name="Kallscheuer N."/>
            <person name="Luecker S."/>
            <person name="Lage O.M."/>
            <person name="Pohl T."/>
            <person name="Merkel B.J."/>
            <person name="Hornburger P."/>
            <person name="Mueller R.-W."/>
            <person name="Bruemmer F."/>
            <person name="Labrenz M."/>
            <person name="Spormann A.M."/>
            <person name="Op den Camp H."/>
            <person name="Overmann J."/>
            <person name="Amann R."/>
            <person name="Jetten M.S.M."/>
            <person name="Mascher T."/>
            <person name="Medema M.H."/>
            <person name="Devos D.P."/>
            <person name="Kaster A.-K."/>
            <person name="Ovreas L."/>
            <person name="Rohde M."/>
            <person name="Galperin M.Y."/>
            <person name="Jogler C."/>
        </authorList>
    </citation>
    <scope>NUCLEOTIDE SEQUENCE [LARGE SCALE GENOMIC DNA]</scope>
    <source>
        <strain evidence="2 3">V22</strain>
    </source>
</reference>
<sequence length="683" mass="76652">MERSVSVLGFGILGTPHHLQVMHTFSQRLVVAVFASFLPVLAFAGNSLTTEGLSLTQPVPGFPDLFRYTDTCNAYLIRDGETGLLINVGDAGVLKELEDIGVKRVDSILLTSHHREILQGIDDLNTTEVHVLTTSVESEILSQPTSFRKWFPNLKDKFSVYGASYVRPPAQSISVSRELADGEVFEWNDYSIKCLHTPGHSPGGCTYLVEHQGKTIAFTGGIIHDGARMSNWYDSEWDYGFAEGIDALVESVERLIEEEVEIALPVQGPAIHQAVDQLDEYHSKLVQFRKNYLRGYPVFDKNIAGRDPISVPTTVKHINRVTPHLYKLSNEDQFISRNFSIIVSDRGHGLILDCGLFPKQTLNEIILGMQQHLGLKVIDAFWVSHMHGDHFLLGPTLRNEHRAESWTLDRIVDPCENPRNYDYAALVSSYGGGFDGMKIDRPFPDGGTIEWEGYTIHIDWMPGQTEFGCCLWLDIDGKRVAFTGDNIFGSPSDPDQNGHDAIVCRNSAILEEGYVYGSKYLVDLKPDIVMGSHSYVMPNPSAFLQRYHEWSKSILKQYKELLPGEDYEYSFDPYWVSAYPYRVDLSQNEEQEVQVTVRNFRSRPQEHHVELKLPPGVSADPPVLSGVVPAESERQFPVKLTVDRTLTAPQGNQGNLAIATFDITLDGKREGELFDFIVKLSGK</sequence>
<feature type="domain" description="Metallo-beta-lactamase" evidence="1">
    <location>
        <begin position="337"/>
        <end position="533"/>
    </location>
</feature>
<name>A0A517T930_9PLAN</name>
<dbReference type="KEGG" id="chya:V22_21340"/>
<dbReference type="RefSeq" id="WP_145262435.1">
    <property type="nucleotide sequence ID" value="NZ_CP036316.1"/>
</dbReference>
<dbReference type="InterPro" id="IPR050662">
    <property type="entry name" value="Sec-metab_biosynth-thioest"/>
</dbReference>
<evidence type="ECO:0000313" key="2">
    <source>
        <dbReference type="EMBL" id="QDT64891.1"/>
    </source>
</evidence>
<dbReference type="Proteomes" id="UP000319976">
    <property type="component" value="Chromosome"/>
</dbReference>
<proteinExistence type="predicted"/>
<accession>A0A517T930</accession>
<dbReference type="Gene3D" id="3.60.15.10">
    <property type="entry name" value="Ribonuclease Z/Hydroxyacylglutathione hydrolase-like"/>
    <property type="match status" value="2"/>
</dbReference>
<dbReference type="CDD" id="cd06262">
    <property type="entry name" value="metallo-hydrolase-like_MBL-fold"/>
    <property type="match status" value="1"/>
</dbReference>
<dbReference type="SUPFAM" id="SSF56281">
    <property type="entry name" value="Metallo-hydrolase/oxidoreductase"/>
    <property type="match status" value="2"/>
</dbReference>